<gene>
    <name evidence="2" type="ORF">RZS28_12940</name>
</gene>
<dbReference type="Pfam" id="PF03625">
    <property type="entry name" value="DUF302"/>
    <property type="match status" value="1"/>
</dbReference>
<dbReference type="InterPro" id="IPR035923">
    <property type="entry name" value="TT1751-like_sf"/>
</dbReference>
<dbReference type="CDD" id="cd14797">
    <property type="entry name" value="DUF302"/>
    <property type="match status" value="1"/>
</dbReference>
<dbReference type="InterPro" id="IPR005180">
    <property type="entry name" value="DUF302"/>
</dbReference>
<keyword evidence="3" id="KW-1185">Reference proteome</keyword>
<evidence type="ECO:0000313" key="3">
    <source>
        <dbReference type="Proteomes" id="UP001626536"/>
    </source>
</evidence>
<accession>A0ABZ0HPI1</accession>
<evidence type="ECO:0000313" key="2">
    <source>
        <dbReference type="EMBL" id="WOJ88716.1"/>
    </source>
</evidence>
<proteinExistence type="predicted"/>
<dbReference type="EMBL" id="CP136862">
    <property type="protein sequence ID" value="WOJ88716.1"/>
    <property type="molecule type" value="Genomic_DNA"/>
</dbReference>
<dbReference type="Gene3D" id="3.30.310.70">
    <property type="entry name" value="TT1751-like domain"/>
    <property type="match status" value="1"/>
</dbReference>
<protein>
    <submittedName>
        <fullName evidence="2">DUF302 domain-containing protein</fullName>
    </submittedName>
</protein>
<evidence type="ECO:0000259" key="1">
    <source>
        <dbReference type="Pfam" id="PF03625"/>
    </source>
</evidence>
<dbReference type="RefSeq" id="WP_407338154.1">
    <property type="nucleotide sequence ID" value="NZ_CP136862.1"/>
</dbReference>
<organism evidence="2 3">
    <name type="scientific">Methylocapsa polymorpha</name>
    <dbReference type="NCBI Taxonomy" id="3080828"/>
    <lineage>
        <taxon>Bacteria</taxon>
        <taxon>Pseudomonadati</taxon>
        <taxon>Pseudomonadota</taxon>
        <taxon>Alphaproteobacteria</taxon>
        <taxon>Hyphomicrobiales</taxon>
        <taxon>Beijerinckiaceae</taxon>
        <taxon>Methylocapsa</taxon>
    </lineage>
</organism>
<name>A0ABZ0HPI1_9HYPH</name>
<sequence length="166" mass="18196">MIDEFTVRHHEHISARSFDEVIAAFEAALGSVENGELQDDIEAARSPSDFEARVQLREGASGFMRFMTVDHGAWLARIELKAKARLYTIGNPLIAQTMIKHELGAGLNVPVRLMIYEDAGSKTVRLAYDLPSSLMSHLDNEHVAEAARKLDVKLVALAELATGAPA</sequence>
<reference evidence="2 3" key="1">
    <citation type="submission" date="2023-10" db="EMBL/GenBank/DDBJ databases">
        <title>Novel methanotroph of the genus Methylocapsa from a subarctic wetland.</title>
        <authorList>
            <person name="Belova S.E."/>
            <person name="Oshkin I.Y."/>
            <person name="Miroshnikov K."/>
            <person name="Dedysh S.N."/>
        </authorList>
    </citation>
    <scope>NUCLEOTIDE SEQUENCE [LARGE SCALE GENOMIC DNA]</scope>
    <source>
        <strain evidence="2 3">RX1</strain>
    </source>
</reference>
<dbReference type="SUPFAM" id="SSF103247">
    <property type="entry name" value="TT1751-like"/>
    <property type="match status" value="1"/>
</dbReference>
<feature type="domain" description="DUF302" evidence="1">
    <location>
        <begin position="69"/>
        <end position="128"/>
    </location>
</feature>
<dbReference type="Proteomes" id="UP001626536">
    <property type="component" value="Chromosome"/>
</dbReference>